<dbReference type="SMART" id="SM00823">
    <property type="entry name" value="PKS_PP"/>
    <property type="match status" value="1"/>
</dbReference>
<dbReference type="Gene3D" id="3.40.50.720">
    <property type="entry name" value="NAD(P)-binding Rossmann-like Domain"/>
    <property type="match status" value="2"/>
</dbReference>
<dbReference type="Pfam" id="PF23297">
    <property type="entry name" value="ACP_SdgA_C"/>
    <property type="match status" value="1"/>
</dbReference>
<dbReference type="SMART" id="SM00825">
    <property type="entry name" value="PKS_KS"/>
    <property type="match status" value="1"/>
</dbReference>
<dbReference type="SMART" id="SM00829">
    <property type="entry name" value="PKS_ER"/>
    <property type="match status" value="1"/>
</dbReference>
<dbReference type="Pfam" id="PF21089">
    <property type="entry name" value="PKS_DH_N"/>
    <property type="match status" value="1"/>
</dbReference>
<reference evidence="11 12" key="1">
    <citation type="submission" date="2017-06" db="EMBL/GenBank/DDBJ databases">
        <title>Ant-infecting Ophiocordyceps genomes reveal a high diversity of potential behavioral manipulation genes and a possible major role for enterotoxins.</title>
        <authorList>
            <person name="De Bekker C."/>
            <person name="Evans H.C."/>
            <person name="Brachmann A."/>
            <person name="Hughes D.P."/>
        </authorList>
    </citation>
    <scope>NUCLEOTIDE SEQUENCE [LARGE SCALE GENOMIC DNA]</scope>
    <source>
        <strain evidence="11 12">Map64</strain>
    </source>
</reference>
<dbReference type="PROSITE" id="PS50075">
    <property type="entry name" value="CARRIER"/>
    <property type="match status" value="1"/>
</dbReference>
<dbReference type="SUPFAM" id="SSF50129">
    <property type="entry name" value="GroES-like"/>
    <property type="match status" value="1"/>
</dbReference>
<dbReference type="InterPro" id="IPR020807">
    <property type="entry name" value="PKS_DH"/>
</dbReference>
<dbReference type="GO" id="GO:0016491">
    <property type="term" value="F:oxidoreductase activity"/>
    <property type="evidence" value="ECO:0007669"/>
    <property type="project" value="UniProtKB-KW"/>
</dbReference>
<protein>
    <submittedName>
        <fullName evidence="11">Uncharacterized protein</fullName>
    </submittedName>
</protein>
<dbReference type="InterPro" id="IPR057326">
    <property type="entry name" value="KR_dom"/>
</dbReference>
<dbReference type="SUPFAM" id="SSF55048">
    <property type="entry name" value="Probable ACP-binding domain of malonyl-CoA ACP transacylase"/>
    <property type="match status" value="1"/>
</dbReference>
<dbReference type="InterPro" id="IPR020806">
    <property type="entry name" value="PKS_PP-bd"/>
</dbReference>
<dbReference type="Gene3D" id="3.40.47.10">
    <property type="match status" value="1"/>
</dbReference>
<dbReference type="InterPro" id="IPR032821">
    <property type="entry name" value="PKS_assoc"/>
</dbReference>
<dbReference type="InterPro" id="IPR016036">
    <property type="entry name" value="Malonyl_transacylase_ACP-bd"/>
</dbReference>
<evidence type="ECO:0000259" key="10">
    <source>
        <dbReference type="PROSITE" id="PS52019"/>
    </source>
</evidence>
<dbReference type="Gene3D" id="3.40.366.10">
    <property type="entry name" value="Malonyl-Coenzyme A Acyl Carrier Protein, domain 2"/>
    <property type="match status" value="1"/>
</dbReference>
<feature type="domain" description="Carrier" evidence="8">
    <location>
        <begin position="2100"/>
        <end position="2177"/>
    </location>
</feature>
<dbReference type="SMART" id="SM00826">
    <property type="entry name" value="PKS_DH"/>
    <property type="match status" value="1"/>
</dbReference>
<feature type="compositionally biased region" description="Basic and acidic residues" evidence="7">
    <location>
        <begin position="1236"/>
        <end position="1245"/>
    </location>
</feature>
<dbReference type="Proteomes" id="UP000226192">
    <property type="component" value="Unassembled WGS sequence"/>
</dbReference>
<dbReference type="Pfam" id="PF16197">
    <property type="entry name" value="KAsynt_C_assoc"/>
    <property type="match status" value="1"/>
</dbReference>
<dbReference type="SUPFAM" id="SSF51735">
    <property type="entry name" value="NAD(P)-binding Rossmann-fold domains"/>
    <property type="match status" value="2"/>
</dbReference>
<feature type="active site" description="Proton acceptor; for dehydratase activity" evidence="6">
    <location>
        <position position="927"/>
    </location>
</feature>
<dbReference type="Pfam" id="PF00698">
    <property type="entry name" value="Acyl_transf_1"/>
    <property type="match status" value="1"/>
</dbReference>
<keyword evidence="5" id="KW-0511">Multifunctional enzyme</keyword>
<dbReference type="PANTHER" id="PTHR43775:SF13">
    <property type="entry name" value="POLYKETIDE SYNTHASE 1"/>
    <property type="match status" value="1"/>
</dbReference>
<dbReference type="GO" id="GO:0004312">
    <property type="term" value="F:fatty acid synthase activity"/>
    <property type="evidence" value="ECO:0007669"/>
    <property type="project" value="TreeGrafter"/>
</dbReference>
<evidence type="ECO:0000256" key="6">
    <source>
        <dbReference type="PROSITE-ProRule" id="PRU01363"/>
    </source>
</evidence>
<dbReference type="PROSITE" id="PS00012">
    <property type="entry name" value="PHOSPHOPANTETHEINE"/>
    <property type="match status" value="1"/>
</dbReference>
<feature type="active site" description="Proton donor; for dehydratase activity" evidence="6">
    <location>
        <position position="1121"/>
    </location>
</feature>
<dbReference type="InterPro" id="IPR049551">
    <property type="entry name" value="PKS_DH_C"/>
</dbReference>
<dbReference type="EMBL" id="NJET01000107">
    <property type="protein sequence ID" value="PHH61342.1"/>
    <property type="molecule type" value="Genomic_DNA"/>
</dbReference>
<evidence type="ECO:0000256" key="2">
    <source>
        <dbReference type="ARBA" id="ARBA00022553"/>
    </source>
</evidence>
<dbReference type="GO" id="GO:1901336">
    <property type="term" value="P:lactone biosynthetic process"/>
    <property type="evidence" value="ECO:0007669"/>
    <property type="project" value="UniProtKB-ARBA"/>
</dbReference>
<proteinExistence type="predicted"/>
<dbReference type="InterPro" id="IPR014030">
    <property type="entry name" value="Ketoacyl_synth_N"/>
</dbReference>
<dbReference type="PROSITE" id="PS00606">
    <property type="entry name" value="KS3_1"/>
    <property type="match status" value="1"/>
</dbReference>
<keyword evidence="3" id="KW-0808">Transferase</keyword>
<dbReference type="Gene3D" id="1.10.1200.10">
    <property type="entry name" value="ACP-like"/>
    <property type="match status" value="1"/>
</dbReference>
<dbReference type="InterPro" id="IPR014043">
    <property type="entry name" value="Acyl_transferase_dom"/>
</dbReference>
<keyword evidence="1" id="KW-0596">Phosphopantetheine</keyword>
<dbReference type="Pfam" id="PF14765">
    <property type="entry name" value="PS-DH"/>
    <property type="match status" value="1"/>
</dbReference>
<dbReference type="InterPro" id="IPR050091">
    <property type="entry name" value="PKS_NRPS_Biosynth_Enz"/>
</dbReference>
<dbReference type="InterPro" id="IPR020841">
    <property type="entry name" value="PKS_Beta-ketoAc_synthase_dom"/>
</dbReference>
<dbReference type="CDD" id="cd05195">
    <property type="entry name" value="enoyl_red"/>
    <property type="match status" value="1"/>
</dbReference>
<dbReference type="Pfam" id="PF08659">
    <property type="entry name" value="KR"/>
    <property type="match status" value="1"/>
</dbReference>
<evidence type="ECO:0000259" key="9">
    <source>
        <dbReference type="PROSITE" id="PS52004"/>
    </source>
</evidence>
<evidence type="ECO:0000256" key="5">
    <source>
        <dbReference type="ARBA" id="ARBA00023268"/>
    </source>
</evidence>
<dbReference type="SMART" id="SM00827">
    <property type="entry name" value="PKS_AT"/>
    <property type="match status" value="1"/>
</dbReference>
<evidence type="ECO:0000259" key="8">
    <source>
        <dbReference type="PROSITE" id="PS50075"/>
    </source>
</evidence>
<dbReference type="Pfam" id="PF00109">
    <property type="entry name" value="ketoacyl-synt"/>
    <property type="match status" value="1"/>
</dbReference>
<evidence type="ECO:0000256" key="1">
    <source>
        <dbReference type="ARBA" id="ARBA00022450"/>
    </source>
</evidence>
<dbReference type="GO" id="GO:0031177">
    <property type="term" value="F:phosphopantetheine binding"/>
    <property type="evidence" value="ECO:0007669"/>
    <property type="project" value="InterPro"/>
</dbReference>
<feature type="domain" description="Ketosynthase family 3 (KS3)" evidence="9">
    <location>
        <begin position="9"/>
        <end position="413"/>
    </location>
</feature>
<dbReference type="InterPro" id="IPR016039">
    <property type="entry name" value="Thiolase-like"/>
</dbReference>
<dbReference type="InterPro" id="IPR006162">
    <property type="entry name" value="Ppantetheine_attach_site"/>
</dbReference>
<dbReference type="GO" id="GO:0044550">
    <property type="term" value="P:secondary metabolite biosynthetic process"/>
    <property type="evidence" value="ECO:0007669"/>
    <property type="project" value="TreeGrafter"/>
</dbReference>
<keyword evidence="2" id="KW-0597">Phosphoprotein</keyword>
<dbReference type="Pfam" id="PF13602">
    <property type="entry name" value="ADH_zinc_N_2"/>
    <property type="match status" value="1"/>
</dbReference>
<dbReference type="InterPro" id="IPR036736">
    <property type="entry name" value="ACP-like_sf"/>
</dbReference>
<sequence>MAHDEGSKPTPVSIIGMSCRLPGGVSTLDELWTMLSRGRTGWSEIPEDRFSSHAFYHPNPQKKGCFNTKYGYFLDHDLTKFDAPFFNITQQEAKAMDPQQRLLLECAFEAVENAGLSREAIAGSNMGVFVGGARSDYYDGVARNLDEIPMFAATGGHASVMSGRISHCLDLRGPCMTLDTACSSGLYALHAAAQSIRLRECDTALVAGCNLHFLPDSWVSMSMSRAQSGFARGEGAACLLLKRLDLATRDNDRIQSIIVNTGTNQDGRTVGLSAPNGKAQEQLIRDVYERAGVSVHDVGFVEAHGTGTKAGDPIEARALYNVFGEGRSKRQPLYIGSVKTNIGHLENVSGIVSVIKATMMLDRGFILPNVNFEKANESIPLDEWNIKANSFPPLLFVNNFGFGGSNAHCILERRPLSFEGALQKTSDGQHKLFVVSGHSEAAARQRGKDLSIYAEQHPEVFQKCLVRDLAYTLGERRSHMQWRTAMTASCCKELVEQLNSAGANPSRVGKRPRVGFVFTGQGAQWHAMGRELMTSHAVFAQTMREADACLGRLGADFSLLEELARDKEQSGVDEAHISQPACTALQLALVRLLASWGVEPVAVTGHSSGEIAAAYAAGGLELEDALKVAYFRGQATRHIKTRYPELRGAMLAVGASAQQVGKIIKTQGITGATVACQNSPDSATVSGDAHAVEQVAAELERSSIFHRKLRVDVAYHSAHMELVAGDYQADIGSIRAKGEKGVAFYSSLLGRRVESLATLDAEYWVGNLVKPVLFSSAVQALCDEVRPAVLVEIGPHAALQGPVKQILKTLGRSATETTPLPSLVRNQDATTAMLQLAGKLYVLGQSLDFSQVNALEGRELPRLLDDLAPYPWTRERYWAEARESRQHRLKPFARHDLLGLLVDSGNDSEHAWRNILRTDEIPWLRGHQMQSLATFPLAGYLCMVVEAAAQRAALRRLEHGVLVMREVQAVAPLLIKDGQGYEMLLTMRRYAEGTRSYSNEWDEFTISSWAEERGWLEHCRGLLSARKKSSSSSVVVAASGQTEAAGRLQEATRCCSTSISVADFYADLAARGAEYDAPFQLADTLQGGGEYSMAEVGLPDTSKLMPLNYETPSILPTVFMDLLLHSTFVNLGAGRGAMPALYMPSAIKRLVFDKEVAIPADGKVRVVSQGRAEVGSLTPADFDIDAWAPSSSSARPLLSLTGLKMSPIQDKGMEEVVARPLCFKVQWEALDEVRRGGCNGSKEETASGSKEATISDSRVNGSKEETSRVNGGNHHVNGSRVNGSPPLVDSATPIVLVTQRSSSDALVAALIHRLGLATRSPISVSPLEALDATDKLCICLYELDAPLTASLDRATFANVQHMLLASSAIAWLSSNKSPETAMSLGLLRSLRSETQKAALVVEFDAQSRLDAAAQSALVMAALAQSLQQRPDEPRDYEFCEQDGQLVVARMVEDAHMNQVVQRKTQPCAMYMQPFEQGSRRLSIAVGTHGALDSLYFADEAELPLAPDEVEIRVAATGMNFKDVVIAMGQVPSAYLGVECSGTVSRVGEDVKRLLPGMRVCAMSLGAYGTFARCKASSAVEIPASMALDVAASIPVVYCTAYYSLVDVARLEPGETLLVHAAAGGVGQAAIQLAHMLGAHVFATVGSPDKKRFLMDRYGILEQNIFYSRDAAFGPAIRDATRGRGVDVVLNSLAGDLLRETWECLAPFGRFIEIGKRDITSNSRLDMAQFEHNVSFSSVDMTLVAMERPSVMQRILGQVMGLIARGSLEPIGPLTVMGISEVEGALRMMQGGKSMGKIIIAPRAGEQVKATHQPCADILSSDAAFLIIGGTGGIGRSMAYWMAQHGARHIVLLSRSGRATDETLQLTEQCRRLGAAIYVWACDAADRAAVDRVVAECEQTLPPIRGIIHAAMVLRDVLFEQMTFADFDQVVQAKVSGARNFDLALCHSPLDFFILLSSVAGIVGNRGQAAYAAANTYLDALVHHRRALGLPATTLRLTAVTDVGYLSAHARRRHQVLQNMSGSAMTESQVLALLEATLCGQVAAGECTTGLTADHDVFFAHDARFTYLCQAAAAAEAASSQGGRESISVQDEVCRAASYDEALSVVTLRLWEKLCAILMLQAQDLDAKSTVRSYGLDSLNAIELRNWIGKELSAHLQVLELLTTGTMRDLGVLVLKKSKVALMSAEEGQSV</sequence>
<dbReference type="SUPFAM" id="SSF53901">
    <property type="entry name" value="Thiolase-like"/>
    <property type="match status" value="1"/>
</dbReference>
<dbReference type="InterPro" id="IPR036291">
    <property type="entry name" value="NAD(P)-bd_dom_sf"/>
</dbReference>
<dbReference type="Gene3D" id="3.90.180.10">
    <property type="entry name" value="Medium-chain alcohol dehydrogenases, catalytic domain"/>
    <property type="match status" value="1"/>
</dbReference>
<dbReference type="SUPFAM" id="SSF47336">
    <property type="entry name" value="ACP-like"/>
    <property type="match status" value="1"/>
</dbReference>
<dbReference type="FunFam" id="3.40.366.10:FF:000002">
    <property type="entry name" value="Probable polyketide synthase 2"/>
    <property type="match status" value="1"/>
</dbReference>
<evidence type="ECO:0000256" key="7">
    <source>
        <dbReference type="SAM" id="MobiDB-lite"/>
    </source>
</evidence>
<dbReference type="InterPro" id="IPR018201">
    <property type="entry name" value="Ketoacyl_synth_AS"/>
</dbReference>
<dbReference type="GO" id="GO:0004315">
    <property type="term" value="F:3-oxoacyl-[acyl-carrier-protein] synthase activity"/>
    <property type="evidence" value="ECO:0007669"/>
    <property type="project" value="InterPro"/>
</dbReference>
<name>A0A2C5Y280_9HYPO</name>
<evidence type="ECO:0000256" key="4">
    <source>
        <dbReference type="ARBA" id="ARBA00023002"/>
    </source>
</evidence>
<dbReference type="InterPro" id="IPR001227">
    <property type="entry name" value="Ac_transferase_dom_sf"/>
</dbReference>
<evidence type="ECO:0000313" key="11">
    <source>
        <dbReference type="EMBL" id="PHH61342.1"/>
    </source>
</evidence>
<feature type="domain" description="PKS/mFAS DH" evidence="10">
    <location>
        <begin position="895"/>
        <end position="1214"/>
    </location>
</feature>
<feature type="region of interest" description="N-terminal hotdog fold" evidence="6">
    <location>
        <begin position="895"/>
        <end position="1030"/>
    </location>
</feature>
<dbReference type="InterPro" id="IPR042104">
    <property type="entry name" value="PKS_dehydratase_sf"/>
</dbReference>
<dbReference type="Gene3D" id="3.10.129.110">
    <property type="entry name" value="Polyketide synthase dehydratase"/>
    <property type="match status" value="1"/>
</dbReference>
<dbReference type="CDD" id="cd00833">
    <property type="entry name" value="PKS"/>
    <property type="match status" value="1"/>
</dbReference>
<dbReference type="PROSITE" id="PS52004">
    <property type="entry name" value="KS3_2"/>
    <property type="match status" value="1"/>
</dbReference>
<comment type="caution">
    <text evidence="11">The sequence shown here is derived from an EMBL/GenBank/DDBJ whole genome shotgun (WGS) entry which is preliminary data.</text>
</comment>
<dbReference type="Pfam" id="PF08240">
    <property type="entry name" value="ADH_N"/>
    <property type="match status" value="1"/>
</dbReference>
<dbReference type="Pfam" id="PF02801">
    <property type="entry name" value="Ketoacyl-synt_C"/>
    <property type="match status" value="1"/>
</dbReference>
<dbReference type="FunFam" id="3.40.50.720:FF:000209">
    <property type="entry name" value="Polyketide synthase Pks12"/>
    <property type="match status" value="1"/>
</dbReference>
<dbReference type="InterPro" id="IPR049552">
    <property type="entry name" value="PKS_DH_N"/>
</dbReference>
<dbReference type="Gene3D" id="3.30.70.3290">
    <property type="match status" value="1"/>
</dbReference>
<dbReference type="PROSITE" id="PS52019">
    <property type="entry name" value="PKS_MFAS_DH"/>
    <property type="match status" value="1"/>
</dbReference>
<evidence type="ECO:0000313" key="12">
    <source>
        <dbReference type="Proteomes" id="UP000226192"/>
    </source>
</evidence>
<dbReference type="SMART" id="SM00822">
    <property type="entry name" value="PKS_KR"/>
    <property type="match status" value="1"/>
</dbReference>
<dbReference type="InterPro" id="IPR013968">
    <property type="entry name" value="PKS_KR"/>
</dbReference>
<dbReference type="InterPro" id="IPR009081">
    <property type="entry name" value="PP-bd_ACP"/>
</dbReference>
<dbReference type="InterPro" id="IPR011032">
    <property type="entry name" value="GroES-like_sf"/>
</dbReference>
<dbReference type="InterPro" id="IPR013154">
    <property type="entry name" value="ADH-like_N"/>
</dbReference>
<feature type="region of interest" description="Disordered" evidence="7">
    <location>
        <begin position="1236"/>
        <end position="1284"/>
    </location>
</feature>
<dbReference type="OrthoDB" id="329835at2759"/>
<keyword evidence="4" id="KW-0560">Oxidoreductase</keyword>
<feature type="region of interest" description="C-terminal hotdog fold" evidence="6">
    <location>
        <begin position="1053"/>
        <end position="1214"/>
    </location>
</feature>
<dbReference type="SUPFAM" id="SSF52151">
    <property type="entry name" value="FabD/lysophospholipase-like"/>
    <property type="match status" value="1"/>
</dbReference>
<dbReference type="InterPro" id="IPR014031">
    <property type="entry name" value="Ketoacyl_synth_C"/>
</dbReference>
<dbReference type="GO" id="GO:0006633">
    <property type="term" value="P:fatty acid biosynthetic process"/>
    <property type="evidence" value="ECO:0007669"/>
    <property type="project" value="InterPro"/>
</dbReference>
<dbReference type="PANTHER" id="PTHR43775">
    <property type="entry name" value="FATTY ACID SYNTHASE"/>
    <property type="match status" value="1"/>
</dbReference>
<dbReference type="InterPro" id="IPR020843">
    <property type="entry name" value="ER"/>
</dbReference>
<dbReference type="InterPro" id="IPR016035">
    <property type="entry name" value="Acyl_Trfase/lysoPLipase"/>
</dbReference>
<organism evidence="11 12">
    <name type="scientific">Ophiocordyceps australis</name>
    <dbReference type="NCBI Taxonomy" id="1399860"/>
    <lineage>
        <taxon>Eukaryota</taxon>
        <taxon>Fungi</taxon>
        <taxon>Dikarya</taxon>
        <taxon>Ascomycota</taxon>
        <taxon>Pezizomycotina</taxon>
        <taxon>Sordariomycetes</taxon>
        <taxon>Hypocreomycetidae</taxon>
        <taxon>Hypocreales</taxon>
        <taxon>Ophiocordycipitaceae</taxon>
        <taxon>Ophiocordyceps</taxon>
    </lineage>
</organism>
<keyword evidence="12" id="KW-1185">Reference proteome</keyword>
<gene>
    <name evidence="11" type="ORF">CDD81_476</name>
</gene>
<feature type="compositionally biased region" description="Polar residues" evidence="7">
    <location>
        <begin position="1246"/>
        <end position="1260"/>
    </location>
</feature>
<accession>A0A2C5Y280</accession>
<dbReference type="InterPro" id="IPR049900">
    <property type="entry name" value="PKS_mFAS_DH"/>
</dbReference>
<evidence type="ECO:0000256" key="3">
    <source>
        <dbReference type="ARBA" id="ARBA00022679"/>
    </source>
</evidence>
<dbReference type="STRING" id="1399860.A0A2C5Y280"/>